<dbReference type="OrthoDB" id="8068875at2759"/>
<dbReference type="Proteomes" id="UP000243217">
    <property type="component" value="Unassembled WGS sequence"/>
</dbReference>
<name>A0A1V9YNM3_9STRA</name>
<dbReference type="EMBL" id="JNBS01003422">
    <property type="protein sequence ID" value="OQR87299.1"/>
    <property type="molecule type" value="Genomic_DNA"/>
</dbReference>
<accession>A0A1V9YNM3</accession>
<dbReference type="PRINTS" id="PR00633">
    <property type="entry name" value="RCCNDNSATION"/>
</dbReference>
<dbReference type="InterPro" id="IPR009091">
    <property type="entry name" value="RCC1/BLIP-II"/>
</dbReference>
<dbReference type="PROSITE" id="PS50012">
    <property type="entry name" value="RCC1_3"/>
    <property type="match status" value="6"/>
</dbReference>
<keyword evidence="1" id="KW-0677">Repeat</keyword>
<reference evidence="4 5" key="1">
    <citation type="journal article" date="2014" name="Genome Biol. Evol.">
        <title>The secreted proteins of Achlya hypogyna and Thraustotheca clavata identify the ancestral oomycete secretome and reveal gene acquisitions by horizontal gene transfer.</title>
        <authorList>
            <person name="Misner I."/>
            <person name="Blouin N."/>
            <person name="Leonard G."/>
            <person name="Richards T.A."/>
            <person name="Lane C.E."/>
        </authorList>
    </citation>
    <scope>NUCLEOTIDE SEQUENCE [LARGE SCALE GENOMIC DNA]</scope>
    <source>
        <strain evidence="4 5">ATCC 34112</strain>
    </source>
</reference>
<feature type="repeat" description="RCC1" evidence="2">
    <location>
        <begin position="319"/>
        <end position="381"/>
    </location>
</feature>
<dbReference type="InterPro" id="IPR058923">
    <property type="entry name" value="RCC1-like_dom"/>
</dbReference>
<evidence type="ECO:0000256" key="2">
    <source>
        <dbReference type="PROSITE-ProRule" id="PRU00235"/>
    </source>
</evidence>
<comment type="caution">
    <text evidence="4">The sequence shown here is derived from an EMBL/GenBank/DDBJ whole genome shotgun (WGS) entry which is preliminary data.</text>
</comment>
<dbReference type="AlphaFoldDB" id="A0A1V9YNM3"/>
<dbReference type="PANTHER" id="PTHR22870">
    <property type="entry name" value="REGULATOR OF CHROMOSOME CONDENSATION"/>
    <property type="match status" value="1"/>
</dbReference>
<evidence type="ECO:0000313" key="4">
    <source>
        <dbReference type="EMBL" id="OQR87299.1"/>
    </source>
</evidence>
<feature type="repeat" description="RCC1" evidence="2">
    <location>
        <begin position="265"/>
        <end position="318"/>
    </location>
</feature>
<evidence type="ECO:0000259" key="3">
    <source>
        <dbReference type="PROSITE" id="PS50800"/>
    </source>
</evidence>
<organism evidence="4 5">
    <name type="scientific">Thraustotheca clavata</name>
    <dbReference type="NCBI Taxonomy" id="74557"/>
    <lineage>
        <taxon>Eukaryota</taxon>
        <taxon>Sar</taxon>
        <taxon>Stramenopiles</taxon>
        <taxon>Oomycota</taxon>
        <taxon>Saprolegniomycetes</taxon>
        <taxon>Saprolegniales</taxon>
        <taxon>Achlyaceae</taxon>
        <taxon>Thraustotheca</taxon>
    </lineage>
</organism>
<proteinExistence type="predicted"/>
<evidence type="ECO:0000313" key="5">
    <source>
        <dbReference type="Proteomes" id="UP000243217"/>
    </source>
</evidence>
<dbReference type="PROSITE" id="PS50800">
    <property type="entry name" value="SAP"/>
    <property type="match status" value="1"/>
</dbReference>
<dbReference type="InterPro" id="IPR003034">
    <property type="entry name" value="SAP_dom"/>
</dbReference>
<dbReference type="SMART" id="SM00513">
    <property type="entry name" value="SAP"/>
    <property type="match status" value="1"/>
</dbReference>
<sequence>MLSNALERIRLERAKKMLDLQQDQLRSQMRLEGEHKTLFKAPNAERPSRFVVEWIHVPPAMYKGVPIAAYPKTREFWTSVDFTKFTTRQLRATADLLGVDLDGKKVALIARLQDWVHAEAIEARRKQLEKELKKQEKIEASGGVFGFGNNFAGQLGLGCREAKSRPTEIMALKGKKIVKVFTGFDADYAFALAANGDVYAWGGNGVAPLGQQFVGVNQAMDDAKFKKEKTTFLLPTVVHSLRIEEVESIACARASGHIVALDASGQCFSWGKNDFGELGHGNVLPNDTNNPKLIDGLKCYVVISVSVGNNHTVVCTNGGQVYAFGAAWGGQLGIGNTKREGIKDKHLQLCYPSPTLVVLPTPERIVQVDCGAVHTAAVSSTGRLFTFGCGDGGRLGLGPNVSGEVLSPMLVNSLESEFVFSVFCSNWHTLCIAAPRQSGKDVNYSANGGWVYSFGTGLNGQLGLGKQKQAMLPTRIPELARRKLKCVQVKASSYHSCALSVDGSVFTWGKNTSGCLGRDTPEEISFEPDVVASIKTWGYGPATSIACGYRFTLALAAPWKGISKKNYTSVEMLNGRHKMTEVMPEEWRINDQDDT</sequence>
<feature type="domain" description="SAP" evidence="3">
    <location>
        <begin position="82"/>
        <end position="116"/>
    </location>
</feature>
<protein>
    <recommendedName>
        <fullName evidence="3">SAP domain-containing protein</fullName>
    </recommendedName>
</protein>
<keyword evidence="5" id="KW-1185">Reference proteome</keyword>
<dbReference type="InterPro" id="IPR051210">
    <property type="entry name" value="Ub_ligase/GEF_domain"/>
</dbReference>
<dbReference type="Pfam" id="PF00415">
    <property type="entry name" value="RCC1"/>
    <property type="match status" value="2"/>
</dbReference>
<dbReference type="PANTHER" id="PTHR22870:SF408">
    <property type="entry name" value="OS09G0560450 PROTEIN"/>
    <property type="match status" value="1"/>
</dbReference>
<dbReference type="InterPro" id="IPR000408">
    <property type="entry name" value="Reg_chr_condens"/>
</dbReference>
<dbReference type="Gene3D" id="2.130.10.30">
    <property type="entry name" value="Regulator of chromosome condensation 1/beta-lactamase-inhibitor protein II"/>
    <property type="match status" value="3"/>
</dbReference>
<dbReference type="STRING" id="74557.A0A1V9YNM3"/>
<feature type="repeat" description="RCC1" evidence="2">
    <location>
        <begin position="449"/>
        <end position="502"/>
    </location>
</feature>
<feature type="repeat" description="RCC1" evidence="2">
    <location>
        <begin position="142"/>
        <end position="193"/>
    </location>
</feature>
<dbReference type="SUPFAM" id="SSF50985">
    <property type="entry name" value="RCC1/BLIP-II"/>
    <property type="match status" value="1"/>
</dbReference>
<feature type="repeat" description="RCC1" evidence="2">
    <location>
        <begin position="382"/>
        <end position="435"/>
    </location>
</feature>
<evidence type="ECO:0000256" key="1">
    <source>
        <dbReference type="ARBA" id="ARBA00022737"/>
    </source>
</evidence>
<dbReference type="Pfam" id="PF25390">
    <property type="entry name" value="WD40_RLD"/>
    <property type="match status" value="1"/>
</dbReference>
<feature type="repeat" description="RCC1" evidence="2">
    <location>
        <begin position="503"/>
        <end position="558"/>
    </location>
</feature>
<gene>
    <name evidence="4" type="ORF">THRCLA_10473</name>
</gene>